<sequence length="142" mass="15692">MSEKVLLVDDDPEFLSVMAERMRGRGMDVATAASAAEALDLAHKESFDAVILDLQMPKMDGIEALKALKADQPEAQIIFLTGHATVEKGIEAMKLGAMDFVEKPADLNKLSEKIKSAKAHKMIIVEKQTEEKIRDIMVGRPW</sequence>
<feature type="modified residue" description="4-aspartylphosphate" evidence="3">
    <location>
        <position position="53"/>
    </location>
</feature>
<evidence type="ECO:0000256" key="2">
    <source>
        <dbReference type="ARBA" id="ARBA00023012"/>
    </source>
</evidence>
<feature type="domain" description="Response regulatory" evidence="4">
    <location>
        <begin position="4"/>
        <end position="118"/>
    </location>
</feature>
<dbReference type="PROSITE" id="PS50110">
    <property type="entry name" value="RESPONSE_REGULATORY"/>
    <property type="match status" value="1"/>
</dbReference>
<dbReference type="OrthoDB" id="9800029at2"/>
<evidence type="ECO:0000256" key="1">
    <source>
        <dbReference type="ARBA" id="ARBA00022553"/>
    </source>
</evidence>
<proteinExistence type="predicted"/>
<dbReference type="eggNOG" id="COG2204">
    <property type="taxonomic scope" value="Bacteria"/>
</dbReference>
<dbReference type="SUPFAM" id="SSF52172">
    <property type="entry name" value="CheY-like"/>
    <property type="match status" value="1"/>
</dbReference>
<dbReference type="STRING" id="1121439.dsat_2567"/>
<dbReference type="PANTHER" id="PTHR44591">
    <property type="entry name" value="STRESS RESPONSE REGULATOR PROTEIN 1"/>
    <property type="match status" value="1"/>
</dbReference>
<dbReference type="InterPro" id="IPR050595">
    <property type="entry name" value="Bact_response_regulator"/>
</dbReference>
<evidence type="ECO:0000259" key="4">
    <source>
        <dbReference type="PROSITE" id="PS50110"/>
    </source>
</evidence>
<dbReference type="PATRIC" id="fig|1121439.3.peg.968"/>
<keyword evidence="2" id="KW-0902">Two-component regulatory system</keyword>
<dbReference type="SMART" id="SM00448">
    <property type="entry name" value="REC"/>
    <property type="match status" value="1"/>
</dbReference>
<dbReference type="PANTHER" id="PTHR44591:SF14">
    <property type="entry name" value="PROTEIN PILG"/>
    <property type="match status" value="1"/>
</dbReference>
<dbReference type="InterPro" id="IPR011006">
    <property type="entry name" value="CheY-like_superfamily"/>
</dbReference>
<evidence type="ECO:0000256" key="3">
    <source>
        <dbReference type="PROSITE-ProRule" id="PRU00169"/>
    </source>
</evidence>
<evidence type="ECO:0000313" key="6">
    <source>
        <dbReference type="Proteomes" id="UP000014975"/>
    </source>
</evidence>
<dbReference type="Pfam" id="PF00072">
    <property type="entry name" value="Response_reg"/>
    <property type="match status" value="1"/>
</dbReference>
<protein>
    <submittedName>
        <fullName evidence="5">Response regulator receiver protein</fullName>
    </submittedName>
</protein>
<reference evidence="5 6" key="1">
    <citation type="journal article" date="2013" name="Genome Announc.">
        <title>Draft genome sequences for three mercury-methylating, sulfate-reducing bacteria.</title>
        <authorList>
            <person name="Brown S.D."/>
            <person name="Hurt R.A.Jr."/>
            <person name="Gilmour C.C."/>
            <person name="Elias D.A."/>
        </authorList>
    </citation>
    <scope>NUCLEOTIDE SEQUENCE [LARGE SCALE GENOMIC DNA]</scope>
    <source>
        <strain evidence="5 6">DSM 16529</strain>
    </source>
</reference>
<keyword evidence="1 3" id="KW-0597">Phosphoprotein</keyword>
<accession>S7UR59</accession>
<gene>
    <name evidence="5" type="ORF">dsat_2567</name>
</gene>
<evidence type="ECO:0000313" key="5">
    <source>
        <dbReference type="EMBL" id="EPR34748.1"/>
    </source>
</evidence>
<dbReference type="EMBL" id="ATHI01000006">
    <property type="protein sequence ID" value="EPR34748.1"/>
    <property type="molecule type" value="Genomic_DNA"/>
</dbReference>
<dbReference type="Gene3D" id="3.40.50.2300">
    <property type="match status" value="1"/>
</dbReference>
<comment type="caution">
    <text evidence="5">The sequence shown here is derived from an EMBL/GenBank/DDBJ whole genome shotgun (WGS) entry which is preliminary data.</text>
</comment>
<dbReference type="Proteomes" id="UP000014975">
    <property type="component" value="Unassembled WGS sequence"/>
</dbReference>
<keyword evidence="6" id="KW-1185">Reference proteome</keyword>
<organism evidence="5 6">
    <name type="scientific">Alkalidesulfovibrio alkalitolerans DSM 16529</name>
    <dbReference type="NCBI Taxonomy" id="1121439"/>
    <lineage>
        <taxon>Bacteria</taxon>
        <taxon>Pseudomonadati</taxon>
        <taxon>Thermodesulfobacteriota</taxon>
        <taxon>Desulfovibrionia</taxon>
        <taxon>Desulfovibrionales</taxon>
        <taxon>Desulfovibrionaceae</taxon>
        <taxon>Alkalidesulfovibrio</taxon>
    </lineage>
</organism>
<dbReference type="RefSeq" id="WP_020886452.1">
    <property type="nucleotide sequence ID" value="NZ_ATHI01000006.1"/>
</dbReference>
<dbReference type="GO" id="GO:0000160">
    <property type="term" value="P:phosphorelay signal transduction system"/>
    <property type="evidence" value="ECO:0007669"/>
    <property type="project" value="UniProtKB-KW"/>
</dbReference>
<name>S7UR59_9BACT</name>
<dbReference type="InterPro" id="IPR001789">
    <property type="entry name" value="Sig_transdc_resp-reg_receiver"/>
</dbReference>
<dbReference type="AlphaFoldDB" id="S7UR59"/>